<dbReference type="AlphaFoldDB" id="I7JVY8"/>
<accession>I7JVY8</accession>
<proteinExistence type="inferred from homology"/>
<evidence type="ECO:0000259" key="10">
    <source>
        <dbReference type="PROSITE" id="PS50893"/>
    </source>
</evidence>
<dbReference type="eggNOG" id="COG1126">
    <property type="taxonomic scope" value="Bacteria"/>
</dbReference>
<dbReference type="PATRIC" id="fig|883169.3.peg.863"/>
<evidence type="ECO:0000256" key="4">
    <source>
        <dbReference type="ARBA" id="ARBA00022475"/>
    </source>
</evidence>
<keyword evidence="5" id="KW-0547">Nucleotide-binding</keyword>
<evidence type="ECO:0000256" key="7">
    <source>
        <dbReference type="ARBA" id="ARBA00022970"/>
    </source>
</evidence>
<protein>
    <submittedName>
        <fullName evidence="11">Polar amino acid transport system ATP-binding protein</fullName>
        <ecNumber evidence="11">3.6.3.21</ecNumber>
    </submittedName>
</protein>
<dbReference type="SMART" id="SM00382">
    <property type="entry name" value="AAA"/>
    <property type="match status" value="1"/>
</dbReference>
<reference evidence="12 13" key="2">
    <citation type="submission" date="2012-08" db="EMBL/GenBank/DDBJ databases">
        <title>The Genome Sequence of Turicella otitidis ATCC 51513.</title>
        <authorList>
            <consortium name="The Broad Institute Genome Sequencing Platform"/>
            <person name="Earl A."/>
            <person name="Ward D."/>
            <person name="Feldgarden M."/>
            <person name="Gevers D."/>
            <person name="Huys G."/>
            <person name="Walker B."/>
            <person name="Young S.K."/>
            <person name="Zeng Q."/>
            <person name="Gargeya S."/>
            <person name="Fitzgerald M."/>
            <person name="Haas B."/>
            <person name="Abouelleil A."/>
            <person name="Alvarado L."/>
            <person name="Arachchi H.M."/>
            <person name="Berlin A.M."/>
            <person name="Chapman S.B."/>
            <person name="Goldberg J."/>
            <person name="Griggs A."/>
            <person name="Gujja S."/>
            <person name="Hansen M."/>
            <person name="Howarth C."/>
            <person name="Imamovic A."/>
            <person name="Larimer J."/>
            <person name="McCowen C."/>
            <person name="Montmayeur A."/>
            <person name="Murphy C."/>
            <person name="Neiman D."/>
            <person name="Pearson M."/>
            <person name="Priest M."/>
            <person name="Roberts A."/>
            <person name="Saif S."/>
            <person name="Shea T."/>
            <person name="Sisk P."/>
            <person name="Sykes S."/>
            <person name="Wortman J."/>
            <person name="Nusbaum C."/>
            <person name="Birren B."/>
        </authorList>
    </citation>
    <scope>NUCLEOTIDE SEQUENCE [LARGE SCALE GENOMIC DNA]</scope>
    <source>
        <strain evidence="12 13">ATCC 51513</strain>
    </source>
</reference>
<comment type="subcellular location">
    <subcellularLocation>
        <location evidence="1">Cell membrane</location>
        <topology evidence="1">Peripheral membrane protein</topology>
    </subcellularLocation>
</comment>
<gene>
    <name evidence="11" type="ORF">BN46_0630</name>
    <name evidence="12" type="ORF">HMPREF9719_00898</name>
</gene>
<dbReference type="SUPFAM" id="SSF52540">
    <property type="entry name" value="P-loop containing nucleoside triphosphate hydrolases"/>
    <property type="match status" value="1"/>
</dbReference>
<evidence type="ECO:0000256" key="3">
    <source>
        <dbReference type="ARBA" id="ARBA00022448"/>
    </source>
</evidence>
<dbReference type="PROSITE" id="PS50893">
    <property type="entry name" value="ABC_TRANSPORTER_2"/>
    <property type="match status" value="1"/>
</dbReference>
<dbReference type="CDD" id="cd03262">
    <property type="entry name" value="ABC_HisP_GlnQ"/>
    <property type="match status" value="1"/>
</dbReference>
<comment type="similarity">
    <text evidence="2">Belongs to the ABC transporter superfamily.</text>
</comment>
<name>I7JVY8_9CORY</name>
<dbReference type="HOGENOM" id="CLU_000604_1_22_11"/>
<dbReference type="PANTHER" id="PTHR43166">
    <property type="entry name" value="AMINO ACID IMPORT ATP-BINDING PROTEIN"/>
    <property type="match status" value="1"/>
</dbReference>
<keyword evidence="13" id="KW-1185">Reference proteome</keyword>
<feature type="domain" description="ABC transporter" evidence="10">
    <location>
        <begin position="25"/>
        <end position="269"/>
    </location>
</feature>
<evidence type="ECO:0000313" key="13">
    <source>
        <dbReference type="Proteomes" id="UP000006078"/>
    </source>
</evidence>
<keyword evidence="3" id="KW-0813">Transport</keyword>
<dbReference type="Proteomes" id="UP000011016">
    <property type="component" value="Unassembled WGS sequence"/>
</dbReference>
<reference evidence="11 14" key="1">
    <citation type="journal article" date="2012" name="J. Bacteriol.">
        <title>Draft Genome Sequence of Turicella otitidis ATCC 51513, Isolated from Middle Ear Fluid from a Child with Otitis Media.</title>
        <authorList>
            <person name="Brinkrolf K."/>
            <person name="Schneider J."/>
            <person name="Knecht M."/>
            <person name="Ruckert C."/>
            <person name="Tauch A."/>
        </authorList>
    </citation>
    <scope>NUCLEOTIDE SEQUENCE [LARGE SCALE GENOMIC DNA]</scope>
    <source>
        <strain evidence="11 14">ATCC 51513</strain>
    </source>
</reference>
<dbReference type="InterPro" id="IPR003439">
    <property type="entry name" value="ABC_transporter-like_ATP-bd"/>
</dbReference>
<keyword evidence="11" id="KW-0378">Hydrolase</keyword>
<dbReference type="EMBL" id="CAJZ01000096">
    <property type="protein sequence ID" value="CCI83366.1"/>
    <property type="molecule type" value="Genomic_DNA"/>
</dbReference>
<dbReference type="PROSITE" id="PS00211">
    <property type="entry name" value="ABC_TRANSPORTER_1"/>
    <property type="match status" value="1"/>
</dbReference>
<evidence type="ECO:0000256" key="8">
    <source>
        <dbReference type="ARBA" id="ARBA00023136"/>
    </source>
</evidence>
<dbReference type="InterPro" id="IPR017871">
    <property type="entry name" value="ABC_transporter-like_CS"/>
</dbReference>
<dbReference type="GO" id="GO:0005524">
    <property type="term" value="F:ATP binding"/>
    <property type="evidence" value="ECO:0007669"/>
    <property type="project" value="UniProtKB-KW"/>
</dbReference>
<evidence type="ECO:0000256" key="2">
    <source>
        <dbReference type="ARBA" id="ARBA00005417"/>
    </source>
</evidence>
<evidence type="ECO:0000256" key="1">
    <source>
        <dbReference type="ARBA" id="ARBA00004202"/>
    </source>
</evidence>
<evidence type="ECO:0000313" key="14">
    <source>
        <dbReference type="Proteomes" id="UP000011016"/>
    </source>
</evidence>
<dbReference type="OrthoDB" id="4398079at2"/>
<dbReference type="PIRSF" id="PIRSF039085">
    <property type="entry name" value="ABC_ATPase_HisP"/>
    <property type="match status" value="1"/>
</dbReference>
<sequence>MTITKDRTASGRAKTPPGGEEQGRVRARGVRKVFSGEEVLHGVDLDVSPGEVAVIIGPSGSGKSTLLRTINALESIDGGMVTIDDEIIGYRRRGNQLVQLTEAEQLRQRLQVGMVFQDFNLFSNLSVLDNITEAPIRALKLPKKAAQERARELLKRVGLADKEKTYPRQLSGGQKQRVAIARALALRPKVVLFDEPTSALDPELVDEVLAVIKELARSGTTLVIVTHEIAFAREVADQVVMMADGEVVETGPPERIFTRPTHRRTAEFLAAVAEARPDAGDAPGAEESGGGND</sequence>
<dbReference type="EC" id="3.6.3.21" evidence="11"/>
<dbReference type="GO" id="GO:0005886">
    <property type="term" value="C:plasma membrane"/>
    <property type="evidence" value="ECO:0007669"/>
    <property type="project" value="UniProtKB-SubCell"/>
</dbReference>
<dbReference type="InterPro" id="IPR027417">
    <property type="entry name" value="P-loop_NTPase"/>
</dbReference>
<evidence type="ECO:0000256" key="9">
    <source>
        <dbReference type="SAM" id="MobiDB-lite"/>
    </source>
</evidence>
<organism evidence="11 14">
    <name type="scientific">Corynebacterium otitidis ATCC 51513</name>
    <dbReference type="NCBI Taxonomy" id="883169"/>
    <lineage>
        <taxon>Bacteria</taxon>
        <taxon>Bacillati</taxon>
        <taxon>Actinomycetota</taxon>
        <taxon>Actinomycetes</taxon>
        <taxon>Mycobacteriales</taxon>
        <taxon>Corynebacteriaceae</taxon>
        <taxon>Corynebacterium</taxon>
    </lineage>
</organism>
<evidence type="ECO:0000256" key="6">
    <source>
        <dbReference type="ARBA" id="ARBA00022840"/>
    </source>
</evidence>
<dbReference type="Pfam" id="PF00005">
    <property type="entry name" value="ABC_tran"/>
    <property type="match status" value="1"/>
</dbReference>
<feature type="region of interest" description="Disordered" evidence="9">
    <location>
        <begin position="1"/>
        <end position="26"/>
    </location>
</feature>
<keyword evidence="6 11" id="KW-0067">ATP-binding</keyword>
<keyword evidence="8" id="KW-0472">Membrane</keyword>
<dbReference type="EMBL" id="AHAE01000040">
    <property type="protein sequence ID" value="EJZ82132.1"/>
    <property type="molecule type" value="Genomic_DNA"/>
</dbReference>
<dbReference type="InterPro" id="IPR050086">
    <property type="entry name" value="MetN_ABC_transporter-like"/>
</dbReference>
<dbReference type="PANTHER" id="PTHR43166:SF9">
    <property type="entry name" value="GLUTAMATE_ASPARTATE IMPORT ATP-BINDING PROTEIN GLTL"/>
    <property type="match status" value="1"/>
</dbReference>
<dbReference type="RefSeq" id="WP_004600788.1">
    <property type="nucleotide sequence ID" value="NZ_HF541866.1"/>
</dbReference>
<evidence type="ECO:0000256" key="5">
    <source>
        <dbReference type="ARBA" id="ARBA00022741"/>
    </source>
</evidence>
<dbReference type="STRING" id="29321.AAV33_01200"/>
<evidence type="ECO:0000313" key="12">
    <source>
        <dbReference type="EMBL" id="EJZ82132.1"/>
    </source>
</evidence>
<dbReference type="Gene3D" id="3.40.50.300">
    <property type="entry name" value="P-loop containing nucleotide triphosphate hydrolases"/>
    <property type="match status" value="1"/>
</dbReference>
<dbReference type="InterPro" id="IPR003593">
    <property type="entry name" value="AAA+_ATPase"/>
</dbReference>
<keyword evidence="7" id="KW-0029">Amino-acid transport</keyword>
<dbReference type="GO" id="GO:0016887">
    <property type="term" value="F:ATP hydrolysis activity"/>
    <property type="evidence" value="ECO:0007669"/>
    <property type="project" value="InterPro"/>
</dbReference>
<evidence type="ECO:0000313" key="11">
    <source>
        <dbReference type="EMBL" id="CCI83366.1"/>
    </source>
</evidence>
<dbReference type="GO" id="GO:0015424">
    <property type="term" value="F:ABC-type amino acid transporter activity"/>
    <property type="evidence" value="ECO:0007669"/>
    <property type="project" value="InterPro"/>
</dbReference>
<comment type="caution">
    <text evidence="11">The sequence shown here is derived from an EMBL/GenBank/DDBJ whole genome shotgun (WGS) entry which is preliminary data.</text>
</comment>
<dbReference type="InterPro" id="IPR030679">
    <property type="entry name" value="ABC_ATPase_HisP-typ"/>
</dbReference>
<dbReference type="Proteomes" id="UP000006078">
    <property type="component" value="Unassembled WGS sequence"/>
</dbReference>
<keyword evidence="4" id="KW-1003">Cell membrane</keyword>